<sequence>MADMSTLEGSFTTPDGHELYTKTWKPTSALKARIVLIHGFSDHCNNFEPLSTLLAQQGIAVYSFDQRGWGQSVHTPAEKGRSGPTGQVMDDITAFIEHVLSASEGSDTPLFLMGHSMGGAQVLLYASRYGPAEVISKIRGFLVEAPFVALHPDSKPWKITVVLGRLAGKLLPHMHMVNKLDPKKLCRDPDVCKALENDPLCHDTGTLEGLAGMLDRASLLETGSVVLGEGRGEGGKTRLWVGHGTADGVCDYYACRKWYENAQVKDKEMQVYEGWYHVLHKELGEDKVRFAQDVAKWVLARCEGDGVGQTEGADVVEERARL</sequence>
<dbReference type="InterPro" id="IPR051044">
    <property type="entry name" value="MAG_DAG_Lipase"/>
</dbReference>
<dbReference type="Proteomes" id="UP001324427">
    <property type="component" value="Unassembled WGS sequence"/>
</dbReference>
<accession>A0AAV9JK89</accession>
<organism evidence="2 3">
    <name type="scientific">Oleoguttula mirabilis</name>
    <dbReference type="NCBI Taxonomy" id="1507867"/>
    <lineage>
        <taxon>Eukaryota</taxon>
        <taxon>Fungi</taxon>
        <taxon>Dikarya</taxon>
        <taxon>Ascomycota</taxon>
        <taxon>Pezizomycotina</taxon>
        <taxon>Dothideomycetes</taxon>
        <taxon>Dothideomycetidae</taxon>
        <taxon>Mycosphaerellales</taxon>
        <taxon>Teratosphaeriaceae</taxon>
        <taxon>Oleoguttula</taxon>
    </lineage>
</organism>
<proteinExistence type="predicted"/>
<protein>
    <recommendedName>
        <fullName evidence="1">Serine aminopeptidase S33 domain-containing protein</fullName>
    </recommendedName>
</protein>
<dbReference type="SUPFAM" id="SSF53474">
    <property type="entry name" value="alpha/beta-Hydrolases"/>
    <property type="match status" value="1"/>
</dbReference>
<reference evidence="2 3" key="1">
    <citation type="submission" date="2021-11" db="EMBL/GenBank/DDBJ databases">
        <title>Black yeast isolated from Biological Soil Crust.</title>
        <authorList>
            <person name="Kurbessoian T."/>
        </authorList>
    </citation>
    <scope>NUCLEOTIDE SEQUENCE [LARGE SCALE GENOMIC DNA]</scope>
    <source>
        <strain evidence="2 3">CCFEE 5522</strain>
    </source>
</reference>
<comment type="caution">
    <text evidence="2">The sequence shown here is derived from an EMBL/GenBank/DDBJ whole genome shotgun (WGS) entry which is preliminary data.</text>
</comment>
<dbReference type="Pfam" id="PF12146">
    <property type="entry name" value="Hydrolase_4"/>
    <property type="match status" value="1"/>
</dbReference>
<feature type="domain" description="Serine aminopeptidase S33" evidence="1">
    <location>
        <begin position="30"/>
        <end position="283"/>
    </location>
</feature>
<dbReference type="InterPro" id="IPR022742">
    <property type="entry name" value="Hydrolase_4"/>
</dbReference>
<dbReference type="InterPro" id="IPR029058">
    <property type="entry name" value="AB_hydrolase_fold"/>
</dbReference>
<gene>
    <name evidence="2" type="ORF">LTR36_002936</name>
</gene>
<name>A0AAV9JK89_9PEZI</name>
<evidence type="ECO:0000259" key="1">
    <source>
        <dbReference type="Pfam" id="PF12146"/>
    </source>
</evidence>
<dbReference type="PANTHER" id="PTHR11614">
    <property type="entry name" value="PHOSPHOLIPASE-RELATED"/>
    <property type="match status" value="1"/>
</dbReference>
<dbReference type="Gene3D" id="3.40.50.1820">
    <property type="entry name" value="alpha/beta hydrolase"/>
    <property type="match status" value="1"/>
</dbReference>
<dbReference type="EMBL" id="JAVFHQ010000019">
    <property type="protein sequence ID" value="KAK4545586.1"/>
    <property type="molecule type" value="Genomic_DNA"/>
</dbReference>
<evidence type="ECO:0000313" key="3">
    <source>
        <dbReference type="Proteomes" id="UP001324427"/>
    </source>
</evidence>
<dbReference type="AlphaFoldDB" id="A0AAV9JK89"/>
<keyword evidence="3" id="KW-1185">Reference proteome</keyword>
<evidence type="ECO:0000313" key="2">
    <source>
        <dbReference type="EMBL" id="KAK4545586.1"/>
    </source>
</evidence>